<organism evidence="1 2">
    <name type="scientific">Pocillopora damicornis</name>
    <name type="common">Cauliflower coral</name>
    <name type="synonym">Millepora damicornis</name>
    <dbReference type="NCBI Taxonomy" id="46731"/>
    <lineage>
        <taxon>Eukaryota</taxon>
        <taxon>Metazoa</taxon>
        <taxon>Cnidaria</taxon>
        <taxon>Anthozoa</taxon>
        <taxon>Hexacorallia</taxon>
        <taxon>Scleractinia</taxon>
        <taxon>Astrocoeniina</taxon>
        <taxon>Pocilloporidae</taxon>
        <taxon>Pocillopora</taxon>
    </lineage>
</organism>
<sequence length="106" mass="12567">MELDSQKVEERVMDKPQESNHNEICCIYQELRPHVQYSSIDSKLFDTVFRWQILCCDVQYQQSRDNREYSITKTFYPLCVDVVTEHKIKICSSHANKLAFSKDEAN</sequence>
<dbReference type="Proteomes" id="UP000275408">
    <property type="component" value="Unassembled WGS sequence"/>
</dbReference>
<comment type="caution">
    <text evidence="1">The sequence shown here is derived from an EMBL/GenBank/DDBJ whole genome shotgun (WGS) entry which is preliminary data.</text>
</comment>
<dbReference type="EMBL" id="RCHS01001028">
    <property type="protein sequence ID" value="RMX55586.1"/>
    <property type="molecule type" value="Genomic_DNA"/>
</dbReference>
<gene>
    <name evidence="1" type="ORF">pdam_00001684</name>
</gene>
<keyword evidence="2" id="KW-1185">Reference proteome</keyword>
<name>A0A3M6UPH9_POCDA</name>
<evidence type="ECO:0000313" key="2">
    <source>
        <dbReference type="Proteomes" id="UP000275408"/>
    </source>
</evidence>
<dbReference type="AlphaFoldDB" id="A0A3M6UPH9"/>
<reference evidence="1 2" key="1">
    <citation type="journal article" date="2018" name="Sci. Rep.">
        <title>Comparative analysis of the Pocillopora damicornis genome highlights role of immune system in coral evolution.</title>
        <authorList>
            <person name="Cunning R."/>
            <person name="Bay R.A."/>
            <person name="Gillette P."/>
            <person name="Baker A.C."/>
            <person name="Traylor-Knowles N."/>
        </authorList>
    </citation>
    <scope>NUCLEOTIDE SEQUENCE [LARGE SCALE GENOMIC DNA]</scope>
    <source>
        <strain evidence="1">RSMAS</strain>
        <tissue evidence="1">Whole animal</tissue>
    </source>
</reference>
<accession>A0A3M6UPH9</accession>
<evidence type="ECO:0000313" key="1">
    <source>
        <dbReference type="EMBL" id="RMX55586.1"/>
    </source>
</evidence>
<protein>
    <submittedName>
        <fullName evidence="1">Uncharacterized protein</fullName>
    </submittedName>
</protein>
<proteinExistence type="predicted"/>